<proteinExistence type="predicted"/>
<comment type="caution">
    <text evidence="2">The sequence shown here is derived from an EMBL/GenBank/DDBJ whole genome shotgun (WGS) entry which is preliminary data.</text>
</comment>
<reference evidence="2" key="1">
    <citation type="journal article" date="2019" name="PLoS Negl. Trop. Dis.">
        <title>Revisiting the worldwide diversity of Leptospira species in the environment.</title>
        <authorList>
            <person name="Vincent A.T."/>
            <person name="Schiettekatte O."/>
            <person name="Bourhy P."/>
            <person name="Veyrier F.J."/>
            <person name="Picardeau M."/>
        </authorList>
    </citation>
    <scope>NUCLEOTIDE SEQUENCE [LARGE SCALE GENOMIC DNA]</scope>
    <source>
        <strain evidence="2">201300427</strain>
    </source>
</reference>
<evidence type="ECO:0008006" key="4">
    <source>
        <dbReference type="Google" id="ProtNLM"/>
    </source>
</evidence>
<evidence type="ECO:0000313" key="3">
    <source>
        <dbReference type="Proteomes" id="UP000298058"/>
    </source>
</evidence>
<organism evidence="2 3">
    <name type="scientific">Leptospira idonii</name>
    <dbReference type="NCBI Taxonomy" id="1193500"/>
    <lineage>
        <taxon>Bacteria</taxon>
        <taxon>Pseudomonadati</taxon>
        <taxon>Spirochaetota</taxon>
        <taxon>Spirochaetia</taxon>
        <taxon>Leptospirales</taxon>
        <taxon>Leptospiraceae</taxon>
        <taxon>Leptospira</taxon>
    </lineage>
</organism>
<dbReference type="EMBL" id="RQHW01000047">
    <property type="protein sequence ID" value="TGN18743.1"/>
    <property type="molecule type" value="Genomic_DNA"/>
</dbReference>
<evidence type="ECO:0000256" key="1">
    <source>
        <dbReference type="SAM" id="SignalP"/>
    </source>
</evidence>
<name>A0A4R9LWS2_9LEPT</name>
<keyword evidence="1" id="KW-0732">Signal</keyword>
<feature type="signal peptide" evidence="1">
    <location>
        <begin position="1"/>
        <end position="20"/>
    </location>
</feature>
<feature type="chain" id="PRO_5021001461" description="Lipoprotein" evidence="1">
    <location>
        <begin position="21"/>
        <end position="76"/>
    </location>
</feature>
<protein>
    <recommendedName>
        <fullName evidence="4">Lipoprotein</fullName>
    </recommendedName>
</protein>
<keyword evidence="3" id="KW-1185">Reference proteome</keyword>
<dbReference type="Proteomes" id="UP000298058">
    <property type="component" value="Unassembled WGS sequence"/>
</dbReference>
<gene>
    <name evidence="2" type="ORF">EHS15_15350</name>
</gene>
<accession>A0A4R9LWS2</accession>
<evidence type="ECO:0000313" key="2">
    <source>
        <dbReference type="EMBL" id="TGN18743.1"/>
    </source>
</evidence>
<dbReference type="AlphaFoldDB" id="A0A4R9LWS2"/>
<dbReference type="RefSeq" id="WP_135761425.1">
    <property type="nucleotide sequence ID" value="NZ_RQHW01000047.1"/>
</dbReference>
<dbReference type="OrthoDB" id="345787at2"/>
<sequence>MKLRLSLLILLAFVWNCAGAQEKDASSDGKGGLVETIIEKAQSEEGQKAIQAAKEKLQEKETQDKLKGLVTKEKKK</sequence>